<evidence type="ECO:0000313" key="3">
    <source>
        <dbReference type="Proteomes" id="UP001157974"/>
    </source>
</evidence>
<evidence type="ECO:0000313" key="2">
    <source>
        <dbReference type="EMBL" id="KAJ8903434.1"/>
    </source>
</evidence>
<keyword evidence="1" id="KW-1133">Transmembrane helix</keyword>
<evidence type="ECO:0000256" key="1">
    <source>
        <dbReference type="SAM" id="Phobius"/>
    </source>
</evidence>
<protein>
    <submittedName>
        <fullName evidence="2">Uncharacterized protein</fullName>
    </submittedName>
</protein>
<dbReference type="PANTHER" id="PTHR31032">
    <property type="entry name" value="PGR5-LIKE PROTEIN 1B, CHLOROPLASTIC"/>
    <property type="match status" value="1"/>
</dbReference>
<comment type="caution">
    <text evidence="2">The sequence shown here is derived from an EMBL/GenBank/DDBJ whole genome shotgun (WGS) entry which is preliminary data.</text>
</comment>
<keyword evidence="1" id="KW-0472">Membrane</keyword>
<dbReference type="EMBL" id="JAMWBK010000007">
    <property type="protein sequence ID" value="KAJ8903434.1"/>
    <property type="molecule type" value="Genomic_DNA"/>
</dbReference>
<dbReference type="PANTHER" id="PTHR31032:SF1">
    <property type="entry name" value="PGR5-LIKE PROTEIN 1B, CHLOROPLASTIC"/>
    <property type="match status" value="1"/>
</dbReference>
<proteinExistence type="predicted"/>
<keyword evidence="1" id="KW-0812">Transmembrane</keyword>
<dbReference type="GO" id="GO:0009535">
    <property type="term" value="C:chloroplast thylakoid membrane"/>
    <property type="evidence" value="ECO:0007669"/>
    <property type="project" value="InterPro"/>
</dbReference>
<keyword evidence="3" id="KW-1185">Reference proteome</keyword>
<reference evidence="2 3" key="1">
    <citation type="journal article" date="2023" name="Nat. Commun.">
        <title>Origin of minicircular mitochondrial genomes in red algae.</title>
        <authorList>
            <person name="Lee Y."/>
            <person name="Cho C.H."/>
            <person name="Lee Y.M."/>
            <person name="Park S.I."/>
            <person name="Yang J.H."/>
            <person name="West J.A."/>
            <person name="Bhattacharya D."/>
            <person name="Yoon H.S."/>
        </authorList>
    </citation>
    <scope>NUCLEOTIDE SEQUENCE [LARGE SCALE GENOMIC DNA]</scope>
    <source>
        <strain evidence="2 3">CCMP1338</strain>
        <tissue evidence="2">Whole cell</tissue>
    </source>
</reference>
<organism evidence="2 3">
    <name type="scientific">Rhodosorus marinus</name>
    <dbReference type="NCBI Taxonomy" id="101924"/>
    <lineage>
        <taxon>Eukaryota</taxon>
        <taxon>Rhodophyta</taxon>
        <taxon>Stylonematophyceae</taxon>
        <taxon>Stylonematales</taxon>
        <taxon>Stylonemataceae</taxon>
        <taxon>Rhodosorus</taxon>
    </lineage>
</organism>
<dbReference type="GO" id="GO:0009773">
    <property type="term" value="P:photosynthetic electron transport in photosystem I"/>
    <property type="evidence" value="ECO:0007669"/>
    <property type="project" value="InterPro"/>
</dbReference>
<dbReference type="AlphaFoldDB" id="A0AAV8ULX2"/>
<feature type="transmembrane region" description="Helical" evidence="1">
    <location>
        <begin position="187"/>
        <end position="209"/>
    </location>
</feature>
<accession>A0AAV8ULX2</accession>
<dbReference type="Proteomes" id="UP001157974">
    <property type="component" value="Unassembled WGS sequence"/>
</dbReference>
<sequence>MCNVSVKGKGKTRGILKIVEDETLNQFFVDDGKGGRRELDQKEKEYLVMDALHARTTRMYGAPRDLVVSDEQLDLLQEDLMWQGSRVLLLNAKETGYLEAARAYYRNEPIMSDHEFDELRQELVMEGSVVAVSDRPKCSVETRICSTDLAPDSKRMFAVHLPAAGVGAIVWAAISYGIPFLRNVSDLYSLLFGLPVVVLFSKVTTSMVIKDPSQILRGACPNCGEDIRAHFGSILTISGPQKTSQMKCDHCRAQLTFRAETRKVEINANNMTRA</sequence>
<gene>
    <name evidence="2" type="ORF">NDN08_004542</name>
</gene>
<dbReference type="InterPro" id="IPR039987">
    <property type="entry name" value="PGRL1"/>
</dbReference>
<feature type="transmembrane region" description="Helical" evidence="1">
    <location>
        <begin position="157"/>
        <end position="181"/>
    </location>
</feature>
<dbReference type="GO" id="GO:0016730">
    <property type="term" value="F:oxidoreductase activity, acting on iron-sulfur proteins as donors"/>
    <property type="evidence" value="ECO:0007669"/>
    <property type="project" value="InterPro"/>
</dbReference>
<name>A0AAV8ULX2_9RHOD</name>